<dbReference type="Proteomes" id="UP001642409">
    <property type="component" value="Unassembled WGS sequence"/>
</dbReference>
<proteinExistence type="predicted"/>
<comment type="caution">
    <text evidence="1">The sequence shown here is derived from an EMBL/GenBank/DDBJ whole genome shotgun (WGS) entry which is preliminary data.</text>
</comment>
<reference evidence="2 3" key="2">
    <citation type="submission" date="2024-07" db="EMBL/GenBank/DDBJ databases">
        <authorList>
            <person name="Akdeniz Z."/>
        </authorList>
    </citation>
    <scope>NUCLEOTIDE SEQUENCE [LARGE SCALE GENOMIC DNA]</scope>
</reference>
<evidence type="ECO:0000313" key="1">
    <source>
        <dbReference type="EMBL" id="CAI9943624.1"/>
    </source>
</evidence>
<keyword evidence="3" id="KW-1185">Reference proteome</keyword>
<name>A0AA86Q1E9_9EUKA</name>
<gene>
    <name evidence="1" type="ORF">HINF_LOCUS31269</name>
    <name evidence="2" type="ORF">HINF_LOCUS65930</name>
</gene>
<evidence type="ECO:0000313" key="3">
    <source>
        <dbReference type="Proteomes" id="UP001642409"/>
    </source>
</evidence>
<reference evidence="1" key="1">
    <citation type="submission" date="2023-06" db="EMBL/GenBank/DDBJ databases">
        <authorList>
            <person name="Kurt Z."/>
        </authorList>
    </citation>
    <scope>NUCLEOTIDE SEQUENCE</scope>
</reference>
<dbReference type="AlphaFoldDB" id="A0AA86Q1E9"/>
<organism evidence="1">
    <name type="scientific">Hexamita inflata</name>
    <dbReference type="NCBI Taxonomy" id="28002"/>
    <lineage>
        <taxon>Eukaryota</taxon>
        <taxon>Metamonada</taxon>
        <taxon>Diplomonadida</taxon>
        <taxon>Hexamitidae</taxon>
        <taxon>Hexamitinae</taxon>
        <taxon>Hexamita</taxon>
    </lineage>
</organism>
<sequence>MQRHKQKHSLCVTLDYIQAICFIQANDIQYNFQKRQTYYFPLVFTVYELYISRILREDVHTASPLHNVNDIYVLVSLLLSERYIFSQKLIVPLFQSERIVTKS</sequence>
<protein>
    <submittedName>
        <fullName evidence="2">Hypothetical_protein</fullName>
    </submittedName>
</protein>
<accession>A0AA86Q1E9</accession>
<dbReference type="EMBL" id="CAXDID020000438">
    <property type="protein sequence ID" value="CAL6091737.1"/>
    <property type="molecule type" value="Genomic_DNA"/>
</dbReference>
<evidence type="ECO:0000313" key="2">
    <source>
        <dbReference type="EMBL" id="CAL6091737.1"/>
    </source>
</evidence>
<dbReference type="EMBL" id="CATOUU010000717">
    <property type="protein sequence ID" value="CAI9943624.1"/>
    <property type="molecule type" value="Genomic_DNA"/>
</dbReference>